<dbReference type="PANTHER" id="PTHR34236:SF1">
    <property type="entry name" value="DIMETHYL SULFOXIDE REDUCTASE TRANSCRIPTIONAL ACTIVATOR"/>
    <property type="match status" value="1"/>
</dbReference>
<dbReference type="GeneID" id="79266500"/>
<accession>A0ABD5ZMU6</accession>
<keyword evidence="5" id="KW-1185">Reference proteome</keyword>
<dbReference type="Proteomes" id="UP001596398">
    <property type="component" value="Unassembled WGS sequence"/>
</dbReference>
<comment type="caution">
    <text evidence="4">The sequence shown here is derived from an EMBL/GenBank/DDBJ whole genome shotgun (WGS) entry which is preliminary data.</text>
</comment>
<dbReference type="AlphaFoldDB" id="A0ABD5ZMU6"/>
<sequence>MPRARLAVTLPPDGPLGRVSRASPEARLRVRSAVSNADGATLLAEVTAADGPAVVGALAETAAAAVDPLARDGDTAICRVALDDPSPFDAFAAAGTPPEFPCTVADGRLSVSVVAPRPALSALSDELDAAGLAFTVEAVTAATDPLAPLTPRQRRVLRVARDRGYFETPRDCSLAALADDLGMAKSTCSEALRRAQAALLDDYLDGGVPA</sequence>
<keyword evidence="2" id="KW-0804">Transcription</keyword>
<organism evidence="4 5">
    <name type="scientific">Halosegnis marinus</name>
    <dbReference type="NCBI Taxonomy" id="3034023"/>
    <lineage>
        <taxon>Archaea</taxon>
        <taxon>Methanobacteriati</taxon>
        <taxon>Methanobacteriota</taxon>
        <taxon>Stenosarchaea group</taxon>
        <taxon>Halobacteria</taxon>
        <taxon>Halobacteriales</taxon>
        <taxon>Natronomonadaceae</taxon>
        <taxon>Halosegnis</taxon>
    </lineage>
</organism>
<dbReference type="Pfam" id="PF04967">
    <property type="entry name" value="HTH_10"/>
    <property type="match status" value="1"/>
</dbReference>
<evidence type="ECO:0000256" key="1">
    <source>
        <dbReference type="ARBA" id="ARBA00023015"/>
    </source>
</evidence>
<keyword evidence="1" id="KW-0805">Transcription regulation</keyword>
<dbReference type="PANTHER" id="PTHR34236">
    <property type="entry name" value="DIMETHYL SULFOXIDE REDUCTASE TRANSCRIPTIONAL ACTIVATOR"/>
    <property type="match status" value="1"/>
</dbReference>
<gene>
    <name evidence="4" type="ORF">ACFQJ4_05785</name>
</gene>
<proteinExistence type="predicted"/>
<evidence type="ECO:0000259" key="3">
    <source>
        <dbReference type="Pfam" id="PF04967"/>
    </source>
</evidence>
<dbReference type="EMBL" id="JBHTAP010000001">
    <property type="protein sequence ID" value="MFC7234829.1"/>
    <property type="molecule type" value="Genomic_DNA"/>
</dbReference>
<dbReference type="RefSeq" id="WP_276235851.1">
    <property type="nucleotide sequence ID" value="NZ_CP119802.1"/>
</dbReference>
<evidence type="ECO:0000256" key="2">
    <source>
        <dbReference type="ARBA" id="ARBA00023163"/>
    </source>
</evidence>
<protein>
    <submittedName>
        <fullName evidence="4">Helix-turn-helix domain-containing protein</fullName>
    </submittedName>
</protein>
<reference evidence="4 5" key="1">
    <citation type="journal article" date="2019" name="Int. J. Syst. Evol. Microbiol.">
        <title>The Global Catalogue of Microorganisms (GCM) 10K type strain sequencing project: providing services to taxonomists for standard genome sequencing and annotation.</title>
        <authorList>
            <consortium name="The Broad Institute Genomics Platform"/>
            <consortium name="The Broad Institute Genome Sequencing Center for Infectious Disease"/>
            <person name="Wu L."/>
            <person name="Ma J."/>
        </authorList>
    </citation>
    <scope>NUCLEOTIDE SEQUENCE [LARGE SCALE GENOMIC DNA]</scope>
    <source>
        <strain evidence="4 5">DT85</strain>
    </source>
</reference>
<evidence type="ECO:0000313" key="5">
    <source>
        <dbReference type="Proteomes" id="UP001596398"/>
    </source>
</evidence>
<name>A0ABD5ZMU6_9EURY</name>
<evidence type="ECO:0000313" key="4">
    <source>
        <dbReference type="EMBL" id="MFC7234829.1"/>
    </source>
</evidence>
<feature type="domain" description="HTH bat-type" evidence="3">
    <location>
        <begin position="149"/>
        <end position="200"/>
    </location>
</feature>
<dbReference type="InterPro" id="IPR007050">
    <property type="entry name" value="HTH_bacterioopsin"/>
</dbReference>